<proteinExistence type="predicted"/>
<dbReference type="AlphaFoldDB" id="A0A9X0QW09"/>
<reference evidence="2" key="1">
    <citation type="submission" date="2020-08" db="EMBL/GenBank/DDBJ databases">
        <authorList>
            <person name="Hu Y."/>
            <person name="Nguyen S.V."/>
            <person name="Li F."/>
            <person name="Fanning S."/>
        </authorList>
    </citation>
    <scope>NUCLEOTIDE SEQUENCE</scope>
    <source>
        <strain evidence="2">SYSU D8009</strain>
    </source>
</reference>
<sequence length="104" mass="11091">MRIAPIPQLRPPPGRRRFWARGALTGDSDIRVMVLRMIATNSLAAFTSGIGGTPPVNGPERAQPVRGIAPTPGGDTGPQQRTLETVPPPPNRPTPRGSLLDLRV</sequence>
<organism evidence="2 3">
    <name type="scientific">Siccirubricoccus deserti</name>
    <dbReference type="NCBI Taxonomy" id="2013562"/>
    <lineage>
        <taxon>Bacteria</taxon>
        <taxon>Pseudomonadati</taxon>
        <taxon>Pseudomonadota</taxon>
        <taxon>Alphaproteobacteria</taxon>
        <taxon>Acetobacterales</taxon>
        <taxon>Roseomonadaceae</taxon>
        <taxon>Siccirubricoccus</taxon>
    </lineage>
</organism>
<dbReference type="EMBL" id="JACOMF010000005">
    <property type="protein sequence ID" value="MBC4014884.1"/>
    <property type="molecule type" value="Genomic_DNA"/>
</dbReference>
<evidence type="ECO:0000313" key="2">
    <source>
        <dbReference type="EMBL" id="MBC4014884.1"/>
    </source>
</evidence>
<comment type="caution">
    <text evidence="2">The sequence shown here is derived from an EMBL/GenBank/DDBJ whole genome shotgun (WGS) entry which is preliminary data.</text>
</comment>
<name>A0A9X0QW09_9PROT</name>
<gene>
    <name evidence="2" type="ORF">H7965_06055</name>
</gene>
<evidence type="ECO:0000313" key="3">
    <source>
        <dbReference type="Proteomes" id="UP000600101"/>
    </source>
</evidence>
<evidence type="ECO:0000256" key="1">
    <source>
        <dbReference type="SAM" id="MobiDB-lite"/>
    </source>
</evidence>
<dbReference type="RefSeq" id="WP_186769663.1">
    <property type="nucleotide sequence ID" value="NZ_JACOMF010000005.1"/>
</dbReference>
<protein>
    <submittedName>
        <fullName evidence="2">Uncharacterized protein</fullName>
    </submittedName>
</protein>
<accession>A0A9X0QW09</accession>
<keyword evidence="3" id="KW-1185">Reference proteome</keyword>
<feature type="region of interest" description="Disordered" evidence="1">
    <location>
        <begin position="49"/>
        <end position="104"/>
    </location>
</feature>
<dbReference type="Proteomes" id="UP000600101">
    <property type="component" value="Unassembled WGS sequence"/>
</dbReference>